<evidence type="ECO:0000256" key="6">
    <source>
        <dbReference type="ARBA" id="ARBA00023053"/>
    </source>
</evidence>
<sequence>MELLISGTIFVLAMLVVSRLAQWLHVSAPLLLMLVGLGASFLPFIEVPRLQPEFILLWILPPLLHAAALNTSLIDFRRNIAAIGWLSIGLVIATALAVGVVASALLGLPLPVGIALGAVVAPPDAVAATAVAKRVGLPRQVTILLEGESLVNDATALVLLRTSIGALGMAIGGWQVAGDFVWAALSAVIIGYVAARLVGFAFHFFEAPQLRTALSLLVPFAVYVPVEEVGGSGVLAVVVAGLVLNHRAQEEQDAQSRVAQRVNWSTISWLLEHTVFLLVGLQTKSIFADAASSAWQWPIILLVSVVTLVTAVVLRILWTLGSVVVSRKLNRASVPGALVVGWAGMRGVVTLAAALTLPFDFPAREVLVFVALFVTVCTLLGQGLTLPALAKRLGTNGPDAREDAVEEVIVTHRASVRALHDLGETIETEDEQAAYREIVRSNTQRLRSLWDRLDRQGTETPEATQRQLNLEMLQAQRQAVLEFRTTHNVEQALIADLLSSLDIQEAGLQRHADKSESIENAPPVAGPDDAPCRDLADAPLHIKPASMTSCTQCEAEGRRPEDLALCLTCGHIGCVEGLHHAQQHFEDTGHPVLRSFTPGESWRRCLVHHVGTD</sequence>
<dbReference type="SMART" id="SM00290">
    <property type="entry name" value="ZnF_UBP"/>
    <property type="match status" value="1"/>
</dbReference>
<dbReference type="SUPFAM" id="SSF57850">
    <property type="entry name" value="RING/U-box"/>
    <property type="match status" value="1"/>
</dbReference>
<dbReference type="InterPro" id="IPR001607">
    <property type="entry name" value="Znf_UBP"/>
</dbReference>
<evidence type="ECO:0000256" key="7">
    <source>
        <dbReference type="ARBA" id="ARBA00023065"/>
    </source>
</evidence>
<keyword evidence="5 10" id="KW-1133">Transmembrane helix</keyword>
<dbReference type="InterPro" id="IPR006153">
    <property type="entry name" value="Cation/H_exchanger_TM"/>
</dbReference>
<reference evidence="12 13" key="1">
    <citation type="submission" date="2018-10" db="EMBL/GenBank/DDBJ databases">
        <title>Tessaracoccus antarcticuss sp. nov., isolated from sediment.</title>
        <authorList>
            <person name="Zhou L.Y."/>
            <person name="Du Z.J."/>
        </authorList>
    </citation>
    <scope>NUCLEOTIDE SEQUENCE [LARGE SCALE GENOMIC DNA]</scope>
    <source>
        <strain evidence="12 13">JDX10</strain>
    </source>
</reference>
<dbReference type="OrthoDB" id="57886at2"/>
<feature type="transmembrane region" description="Helical" evidence="10">
    <location>
        <begin position="80"/>
        <end position="106"/>
    </location>
</feature>
<evidence type="ECO:0000259" key="11">
    <source>
        <dbReference type="PROSITE" id="PS50271"/>
    </source>
</evidence>
<keyword evidence="2" id="KW-0813">Transport</keyword>
<dbReference type="InterPro" id="IPR018422">
    <property type="entry name" value="Cation/H_exchanger_CPA1"/>
</dbReference>
<dbReference type="Pfam" id="PF00999">
    <property type="entry name" value="Na_H_Exchanger"/>
    <property type="match status" value="1"/>
</dbReference>
<keyword evidence="9" id="KW-0739">Sodium transport</keyword>
<dbReference type="Pfam" id="PF02148">
    <property type="entry name" value="zf-UBP"/>
    <property type="match status" value="1"/>
</dbReference>
<proteinExistence type="predicted"/>
<gene>
    <name evidence="12" type="ORF">EAX62_06425</name>
</gene>
<dbReference type="Gene3D" id="3.30.40.10">
    <property type="entry name" value="Zinc/RING finger domain, C3HC4 (zinc finger)"/>
    <property type="match status" value="1"/>
</dbReference>
<dbReference type="GO" id="GO:0008270">
    <property type="term" value="F:zinc ion binding"/>
    <property type="evidence" value="ECO:0007669"/>
    <property type="project" value="InterPro"/>
</dbReference>
<dbReference type="GO" id="GO:0051453">
    <property type="term" value="P:regulation of intracellular pH"/>
    <property type="evidence" value="ECO:0007669"/>
    <property type="project" value="TreeGrafter"/>
</dbReference>
<feature type="transmembrane region" description="Helical" evidence="10">
    <location>
        <begin position="180"/>
        <end position="205"/>
    </location>
</feature>
<evidence type="ECO:0000256" key="3">
    <source>
        <dbReference type="ARBA" id="ARBA00022475"/>
    </source>
</evidence>
<feature type="transmembrane region" description="Helical" evidence="10">
    <location>
        <begin position="264"/>
        <end position="283"/>
    </location>
</feature>
<keyword evidence="3" id="KW-1003">Cell membrane</keyword>
<dbReference type="EMBL" id="REFW01000001">
    <property type="protein sequence ID" value="RMB62196.1"/>
    <property type="molecule type" value="Genomic_DNA"/>
</dbReference>
<feature type="transmembrane region" description="Helical" evidence="10">
    <location>
        <begin position="295"/>
        <end position="318"/>
    </location>
</feature>
<evidence type="ECO:0000313" key="13">
    <source>
        <dbReference type="Proteomes" id="UP000275256"/>
    </source>
</evidence>
<dbReference type="AlphaFoldDB" id="A0A3M0GXU0"/>
<dbReference type="RefSeq" id="WP_121900746.1">
    <property type="nucleotide sequence ID" value="NZ_REFW01000001.1"/>
</dbReference>
<evidence type="ECO:0000256" key="1">
    <source>
        <dbReference type="ARBA" id="ARBA00004651"/>
    </source>
</evidence>
<evidence type="ECO:0000313" key="12">
    <source>
        <dbReference type="EMBL" id="RMB62196.1"/>
    </source>
</evidence>
<evidence type="ECO:0000256" key="10">
    <source>
        <dbReference type="SAM" id="Phobius"/>
    </source>
</evidence>
<evidence type="ECO:0000256" key="8">
    <source>
        <dbReference type="ARBA" id="ARBA00023136"/>
    </source>
</evidence>
<feature type="transmembrane region" description="Helical" evidence="10">
    <location>
        <begin position="217"/>
        <end position="244"/>
    </location>
</feature>
<dbReference type="GO" id="GO:0015385">
    <property type="term" value="F:sodium:proton antiporter activity"/>
    <property type="evidence" value="ECO:0007669"/>
    <property type="project" value="InterPro"/>
</dbReference>
<keyword evidence="6" id="KW-0915">Sodium</keyword>
<feature type="transmembrane region" description="Helical" evidence="10">
    <location>
        <begin position="338"/>
        <end position="359"/>
    </location>
</feature>
<dbReference type="GO" id="GO:0015386">
    <property type="term" value="F:potassium:proton antiporter activity"/>
    <property type="evidence" value="ECO:0007669"/>
    <property type="project" value="TreeGrafter"/>
</dbReference>
<dbReference type="GO" id="GO:0098719">
    <property type="term" value="P:sodium ion import across plasma membrane"/>
    <property type="evidence" value="ECO:0007669"/>
    <property type="project" value="TreeGrafter"/>
</dbReference>
<keyword evidence="13" id="KW-1185">Reference proteome</keyword>
<evidence type="ECO:0000256" key="4">
    <source>
        <dbReference type="ARBA" id="ARBA00022692"/>
    </source>
</evidence>
<protein>
    <recommendedName>
        <fullName evidence="11">UBP-type domain-containing protein</fullName>
    </recommendedName>
</protein>
<evidence type="ECO:0000256" key="9">
    <source>
        <dbReference type="ARBA" id="ARBA00023201"/>
    </source>
</evidence>
<dbReference type="Proteomes" id="UP000275256">
    <property type="component" value="Unassembled WGS sequence"/>
</dbReference>
<dbReference type="Gene3D" id="6.10.140.1330">
    <property type="match status" value="1"/>
</dbReference>
<feature type="transmembrane region" description="Helical" evidence="10">
    <location>
        <begin position="54"/>
        <end position="74"/>
    </location>
</feature>
<organism evidence="12 13">
    <name type="scientific">Tessaracoccus antarcticus</name>
    <dbReference type="NCBI Taxonomy" id="2479848"/>
    <lineage>
        <taxon>Bacteria</taxon>
        <taxon>Bacillati</taxon>
        <taxon>Actinomycetota</taxon>
        <taxon>Actinomycetes</taxon>
        <taxon>Propionibacteriales</taxon>
        <taxon>Propionibacteriaceae</taxon>
        <taxon>Tessaracoccus</taxon>
    </lineage>
</organism>
<feature type="domain" description="UBP-type" evidence="11">
    <location>
        <begin position="523"/>
        <end position="613"/>
    </location>
</feature>
<evidence type="ECO:0000256" key="2">
    <source>
        <dbReference type="ARBA" id="ARBA00022448"/>
    </source>
</evidence>
<dbReference type="PANTHER" id="PTHR10110">
    <property type="entry name" value="SODIUM/HYDROGEN EXCHANGER"/>
    <property type="match status" value="1"/>
</dbReference>
<keyword evidence="8 10" id="KW-0472">Membrane</keyword>
<comment type="caution">
    <text evidence="12">The sequence shown here is derived from an EMBL/GenBank/DDBJ whole genome shotgun (WGS) entry which is preliminary data.</text>
</comment>
<feature type="transmembrane region" description="Helical" evidence="10">
    <location>
        <begin position="366"/>
        <end position="390"/>
    </location>
</feature>
<accession>A0A3M0GXU0</accession>
<dbReference type="GO" id="GO:0005886">
    <property type="term" value="C:plasma membrane"/>
    <property type="evidence" value="ECO:0007669"/>
    <property type="project" value="UniProtKB-SubCell"/>
</dbReference>
<dbReference type="PANTHER" id="PTHR10110:SF86">
    <property type="entry name" value="SODIUM_HYDROGEN EXCHANGER 7"/>
    <property type="match status" value="1"/>
</dbReference>
<name>A0A3M0GXU0_9ACTN</name>
<dbReference type="PROSITE" id="PS50271">
    <property type="entry name" value="ZF_UBP"/>
    <property type="match status" value="1"/>
</dbReference>
<keyword evidence="7" id="KW-0406">Ion transport</keyword>
<feature type="transmembrane region" description="Helical" evidence="10">
    <location>
        <begin position="154"/>
        <end position="174"/>
    </location>
</feature>
<comment type="subcellular location">
    <subcellularLocation>
        <location evidence="1">Cell membrane</location>
        <topology evidence="1">Multi-pass membrane protein</topology>
    </subcellularLocation>
</comment>
<dbReference type="InterPro" id="IPR013083">
    <property type="entry name" value="Znf_RING/FYVE/PHD"/>
</dbReference>
<keyword evidence="4 10" id="KW-0812">Transmembrane</keyword>
<evidence type="ECO:0000256" key="5">
    <source>
        <dbReference type="ARBA" id="ARBA00022989"/>
    </source>
</evidence>
<feature type="transmembrane region" description="Helical" evidence="10">
    <location>
        <begin position="28"/>
        <end position="47"/>
    </location>
</feature>